<dbReference type="EMBL" id="LR743594">
    <property type="protein sequence ID" value="CAA2623304.1"/>
    <property type="molecule type" value="Genomic_DNA"/>
</dbReference>
<name>A0A7I8IY98_SPIIN</name>
<gene>
    <name evidence="1" type="ORF">SI7747_07009242</name>
</gene>
<keyword evidence="2" id="KW-1185">Reference proteome</keyword>
<evidence type="ECO:0000313" key="1">
    <source>
        <dbReference type="EMBL" id="CAA2623304.1"/>
    </source>
</evidence>
<sequence>MSTVTLPSRLATRFGATERESHELPRIREDGLPPLLHVGQVHEHSRHPVPPSSWLTLS</sequence>
<dbReference type="AlphaFoldDB" id="A0A7I8IY98"/>
<dbReference type="Proteomes" id="UP001189122">
    <property type="component" value="Unassembled WGS sequence"/>
</dbReference>
<accession>A0A7I8IY98</accession>
<evidence type="ECO:0000313" key="2">
    <source>
        <dbReference type="Proteomes" id="UP001189122"/>
    </source>
</evidence>
<protein>
    <submittedName>
        <fullName evidence="1">Uncharacterized protein</fullName>
    </submittedName>
</protein>
<proteinExistence type="predicted"/>
<organism evidence="1">
    <name type="scientific">Spirodela intermedia</name>
    <name type="common">Intermediate duckweed</name>
    <dbReference type="NCBI Taxonomy" id="51605"/>
    <lineage>
        <taxon>Eukaryota</taxon>
        <taxon>Viridiplantae</taxon>
        <taxon>Streptophyta</taxon>
        <taxon>Embryophyta</taxon>
        <taxon>Tracheophyta</taxon>
        <taxon>Spermatophyta</taxon>
        <taxon>Magnoliopsida</taxon>
        <taxon>Liliopsida</taxon>
        <taxon>Araceae</taxon>
        <taxon>Lemnoideae</taxon>
        <taxon>Spirodela</taxon>
    </lineage>
</organism>
<reference evidence="1 2" key="1">
    <citation type="submission" date="2019-12" db="EMBL/GenBank/DDBJ databases">
        <authorList>
            <person name="Scholz U."/>
            <person name="Mascher M."/>
            <person name="Fiebig A."/>
        </authorList>
    </citation>
    <scope>NUCLEOTIDE SEQUENCE</scope>
</reference>
<dbReference type="EMBL" id="CACRZD030000007">
    <property type="protein sequence ID" value="CAA6662857.1"/>
    <property type="molecule type" value="Genomic_DNA"/>
</dbReference>